<evidence type="ECO:0008006" key="3">
    <source>
        <dbReference type="Google" id="ProtNLM"/>
    </source>
</evidence>
<dbReference type="Proteomes" id="UP001157961">
    <property type="component" value="Unassembled WGS sequence"/>
</dbReference>
<evidence type="ECO:0000313" key="1">
    <source>
        <dbReference type="EMBL" id="SMP34359.1"/>
    </source>
</evidence>
<dbReference type="EMBL" id="FXTY01000010">
    <property type="protein sequence ID" value="SMP34359.1"/>
    <property type="molecule type" value="Genomic_DNA"/>
</dbReference>
<organism evidence="1 2">
    <name type="scientific">Shimia sagamensis</name>
    <dbReference type="NCBI Taxonomy" id="1566352"/>
    <lineage>
        <taxon>Bacteria</taxon>
        <taxon>Pseudomonadati</taxon>
        <taxon>Pseudomonadota</taxon>
        <taxon>Alphaproteobacteria</taxon>
        <taxon>Rhodobacterales</taxon>
        <taxon>Roseobacteraceae</taxon>
    </lineage>
</organism>
<protein>
    <recommendedName>
        <fullName evidence="3">DUF1269 domain-containing protein</fullName>
    </recommendedName>
</protein>
<keyword evidence="2" id="KW-1185">Reference proteome</keyword>
<accession>A0ABY1PHN7</accession>
<reference evidence="1 2" key="1">
    <citation type="submission" date="2017-05" db="EMBL/GenBank/DDBJ databases">
        <authorList>
            <person name="Varghese N."/>
            <person name="Submissions S."/>
        </authorList>
    </citation>
    <scope>NUCLEOTIDE SEQUENCE [LARGE SCALE GENOMIC DNA]</scope>
    <source>
        <strain evidence="1 2">DSM 29734</strain>
    </source>
</reference>
<name>A0ABY1PHN7_9RHOB</name>
<gene>
    <name evidence="1" type="ORF">SAMN06265373_11018</name>
</gene>
<evidence type="ECO:0000313" key="2">
    <source>
        <dbReference type="Proteomes" id="UP001157961"/>
    </source>
</evidence>
<proteinExistence type="predicted"/>
<sequence>MEKFIAIVFDTEEEAFKGADAMRDLHRNGELAVYAAGVIAKDIDGNVEVKSGADEGPIGTAFGMLLGAMVGVLAGPAAVASGAAVAGTAAAAQVAAGGMALGTMTGGLFGAYRDLWVAGVDATILEVYCRRIIARKVLCCGFG</sequence>
<dbReference type="RefSeq" id="WP_283427701.1">
    <property type="nucleotide sequence ID" value="NZ_FXTY01000010.1"/>
</dbReference>
<comment type="caution">
    <text evidence="1">The sequence shown here is derived from an EMBL/GenBank/DDBJ whole genome shotgun (WGS) entry which is preliminary data.</text>
</comment>